<organism evidence="1 2">
    <name type="scientific">Alistipes hominis</name>
    <dbReference type="NCBI Taxonomy" id="2763015"/>
    <lineage>
        <taxon>Bacteria</taxon>
        <taxon>Pseudomonadati</taxon>
        <taxon>Bacteroidota</taxon>
        <taxon>Bacteroidia</taxon>
        <taxon>Bacteroidales</taxon>
        <taxon>Rikenellaceae</taxon>
        <taxon>Alistipes</taxon>
    </lineage>
</organism>
<evidence type="ECO:0000313" key="2">
    <source>
        <dbReference type="Proteomes" id="UP000636891"/>
    </source>
</evidence>
<reference evidence="1 2" key="1">
    <citation type="submission" date="2020-08" db="EMBL/GenBank/DDBJ databases">
        <title>Genome public.</title>
        <authorList>
            <person name="Liu C."/>
            <person name="Sun Q."/>
        </authorList>
    </citation>
    <scope>NUCLEOTIDE SEQUENCE [LARGE SCALE GENOMIC DNA]</scope>
    <source>
        <strain evidence="1 2">New-7</strain>
    </source>
</reference>
<gene>
    <name evidence="1" type="ORF">H8S08_02515</name>
</gene>
<dbReference type="EMBL" id="JACOOK010000001">
    <property type="protein sequence ID" value="MBC5615894.1"/>
    <property type="molecule type" value="Genomic_DNA"/>
</dbReference>
<accession>A0ABR7CJR9</accession>
<protein>
    <submittedName>
        <fullName evidence="1">Uncharacterized protein</fullName>
    </submittedName>
</protein>
<comment type="caution">
    <text evidence="1">The sequence shown here is derived from an EMBL/GenBank/DDBJ whole genome shotgun (WGS) entry which is preliminary data.</text>
</comment>
<evidence type="ECO:0000313" key="1">
    <source>
        <dbReference type="EMBL" id="MBC5615894.1"/>
    </source>
</evidence>
<keyword evidence="2" id="KW-1185">Reference proteome</keyword>
<sequence>MEKCIIPGCPHEGGNQLGIRCRRPDTTAVWAPNCNVFLCNEHAESGCRIDIRITPANDGKITTNVSVSGCDESISRVTMIRRK</sequence>
<name>A0ABR7CJR9_9BACT</name>
<proteinExistence type="predicted"/>
<dbReference type="Proteomes" id="UP000636891">
    <property type="component" value="Unassembled WGS sequence"/>
</dbReference>
<dbReference type="RefSeq" id="WP_055201933.1">
    <property type="nucleotide sequence ID" value="NZ_JACOOK010000001.1"/>
</dbReference>